<dbReference type="EMBL" id="JAOYEY010000019">
    <property type="protein sequence ID" value="MCV9884482.1"/>
    <property type="molecule type" value="Genomic_DNA"/>
</dbReference>
<feature type="domain" description="L,D-TPase catalytic" evidence="3">
    <location>
        <begin position="49"/>
        <end position="226"/>
    </location>
</feature>
<keyword evidence="1" id="KW-0961">Cell wall biogenesis/degradation</keyword>
<reference evidence="4 5" key="1">
    <citation type="submission" date="2022-10" db="EMBL/GenBank/DDBJ databases">
        <title>Draft genome assembly of moderately radiation resistant bacterium Metabacillus halosaccharovorans.</title>
        <authorList>
            <person name="Pal S."/>
            <person name="Gopinathan A."/>
        </authorList>
    </citation>
    <scope>NUCLEOTIDE SEQUENCE [LARGE SCALE GENOMIC DNA]</scope>
    <source>
        <strain evidence="4 5">VITHBRA001</strain>
    </source>
</reference>
<organism evidence="4 5">
    <name type="scientific">Metabacillus halosaccharovorans</name>
    <dbReference type="NCBI Taxonomy" id="930124"/>
    <lineage>
        <taxon>Bacteria</taxon>
        <taxon>Bacillati</taxon>
        <taxon>Bacillota</taxon>
        <taxon>Bacilli</taxon>
        <taxon>Bacillales</taxon>
        <taxon>Bacillaceae</taxon>
        <taxon>Metabacillus</taxon>
    </lineage>
</organism>
<dbReference type="PROSITE" id="PS52029">
    <property type="entry name" value="LD_TPASE"/>
    <property type="match status" value="1"/>
</dbReference>
<protein>
    <submittedName>
        <fullName evidence="4">L,D-transpeptidase family protein</fullName>
    </submittedName>
</protein>
<sequence length="243" mass="27097">MKKQFIILILSVIIALLPIFSSQTSAASTSIEKQLSLLKGGISQVVIVTTPKIKSRTAVVTLYQKQNGVWKKAYGDMHGLVGKNGISSVKKEGDGKTPKGVFSLTTSFGTDPMPTGTKIPYKRVNKNFYWVDDVKSKDYNKMIYYRGNPNNKWNSYERLTHRLYSHAIVVNYNTNPIVKGKGSAIFLHTRDGSTKYTLGCVAMYKGHVKMLLQKLDPKLKPHIIISESGKVNSTIKHFAGLQK</sequence>
<dbReference type="RefSeq" id="WP_264141437.1">
    <property type="nucleotide sequence ID" value="NZ_JAOYEY010000019.1"/>
</dbReference>
<feature type="chain" id="PRO_5045957061" evidence="2">
    <location>
        <begin position="27"/>
        <end position="243"/>
    </location>
</feature>
<proteinExistence type="predicted"/>
<comment type="pathway">
    <text evidence="1">Cell wall biogenesis; peptidoglycan biosynthesis.</text>
</comment>
<evidence type="ECO:0000259" key="3">
    <source>
        <dbReference type="PROSITE" id="PS52029"/>
    </source>
</evidence>
<evidence type="ECO:0000313" key="4">
    <source>
        <dbReference type="EMBL" id="MCV9884482.1"/>
    </source>
</evidence>
<gene>
    <name evidence="4" type="ORF">OIH86_02315</name>
</gene>
<feature type="active site" description="Proton donor/acceptor" evidence="1">
    <location>
        <position position="188"/>
    </location>
</feature>
<evidence type="ECO:0000313" key="5">
    <source>
        <dbReference type="Proteomes" id="UP001526147"/>
    </source>
</evidence>
<dbReference type="Proteomes" id="UP001526147">
    <property type="component" value="Unassembled WGS sequence"/>
</dbReference>
<keyword evidence="1" id="KW-0573">Peptidoglycan synthesis</keyword>
<dbReference type="Pfam" id="PF03734">
    <property type="entry name" value="YkuD"/>
    <property type="match status" value="1"/>
</dbReference>
<comment type="caution">
    <text evidence="4">The sequence shown here is derived from an EMBL/GenBank/DDBJ whole genome shotgun (WGS) entry which is preliminary data.</text>
</comment>
<name>A0ABT3DBQ1_9BACI</name>
<evidence type="ECO:0000256" key="1">
    <source>
        <dbReference type="PROSITE-ProRule" id="PRU01373"/>
    </source>
</evidence>
<dbReference type="InterPro" id="IPR005490">
    <property type="entry name" value="LD_TPept_cat_dom"/>
</dbReference>
<feature type="active site" description="Nucleophile" evidence="1">
    <location>
        <position position="200"/>
    </location>
</feature>
<evidence type="ECO:0000256" key="2">
    <source>
        <dbReference type="SAM" id="SignalP"/>
    </source>
</evidence>
<dbReference type="PANTHER" id="PTHR38589">
    <property type="entry name" value="BLR0621 PROTEIN"/>
    <property type="match status" value="1"/>
</dbReference>
<keyword evidence="2" id="KW-0732">Signal</keyword>
<keyword evidence="5" id="KW-1185">Reference proteome</keyword>
<feature type="signal peptide" evidence="2">
    <location>
        <begin position="1"/>
        <end position="26"/>
    </location>
</feature>
<accession>A0ABT3DBQ1</accession>
<keyword evidence="1" id="KW-0133">Cell shape</keyword>
<dbReference type="PANTHER" id="PTHR38589:SF1">
    <property type="entry name" value="BLR0621 PROTEIN"/>
    <property type="match status" value="1"/>
</dbReference>